<keyword evidence="1" id="KW-0812">Transmembrane</keyword>
<dbReference type="AlphaFoldDB" id="A0AAX4NG76"/>
<evidence type="ECO:0000256" key="1">
    <source>
        <dbReference type="SAM" id="Phobius"/>
    </source>
</evidence>
<feature type="transmembrane region" description="Helical" evidence="1">
    <location>
        <begin position="7"/>
        <end position="34"/>
    </location>
</feature>
<evidence type="ECO:0000313" key="2">
    <source>
        <dbReference type="EMBL" id="WYY00429.1"/>
    </source>
</evidence>
<accession>A0AAX4NG76</accession>
<sequence>MKNDQRVVVSLLIVGVIVGVASYFLLSFLMAGFFAGDPGVQAEKILAPYMATGIAVTVFTISMLFYPVYKKGDKTHKWEDYR</sequence>
<dbReference type="KEGG" id="omr:OXIME_000999"/>
<dbReference type="GeneID" id="95967735"/>
<name>A0AAX4NG76_9ARCH</name>
<organism evidence="2 3">
    <name type="scientific">Oxyplasma meridianum</name>
    <dbReference type="NCBI Taxonomy" id="3073602"/>
    <lineage>
        <taxon>Archaea</taxon>
        <taxon>Methanobacteriati</taxon>
        <taxon>Thermoplasmatota</taxon>
        <taxon>Thermoplasmata</taxon>
        <taxon>Thermoplasmatales</taxon>
        <taxon>Thermoplasmataceae</taxon>
        <taxon>Oxyplasma</taxon>
    </lineage>
</organism>
<reference evidence="2 3" key="1">
    <citation type="submission" date="2023-09" db="EMBL/GenBank/DDBJ databases">
        <authorList>
            <person name="Golyshina O.V."/>
            <person name="Lunev E.A."/>
            <person name="Bargiela R."/>
            <person name="Gaines M.C."/>
            <person name="Daum B."/>
            <person name="Bale N.J."/>
            <person name="Koenen M."/>
            <person name="Sinninghe Damst J.S."/>
            <person name="Yakimov M."/>
            <person name="Golyshin P.N."/>
        </authorList>
    </citation>
    <scope>NUCLEOTIDE SEQUENCE [LARGE SCALE GENOMIC DNA]</scope>
    <source>
        <strain evidence="2 3">M1</strain>
    </source>
</reference>
<feature type="transmembrane region" description="Helical" evidence="1">
    <location>
        <begin position="46"/>
        <end position="69"/>
    </location>
</feature>
<keyword evidence="1" id="KW-0472">Membrane</keyword>
<protein>
    <submittedName>
        <fullName evidence="2">Uncharacterized protein</fullName>
    </submittedName>
</protein>
<dbReference type="EMBL" id="CP133772">
    <property type="protein sequence ID" value="WYY00429.1"/>
    <property type="molecule type" value="Genomic_DNA"/>
</dbReference>
<keyword evidence="3" id="KW-1185">Reference proteome</keyword>
<dbReference type="RefSeq" id="WP_393970767.1">
    <property type="nucleotide sequence ID" value="NZ_CP133772.1"/>
</dbReference>
<evidence type="ECO:0000313" key="3">
    <source>
        <dbReference type="Proteomes" id="UP001451606"/>
    </source>
</evidence>
<proteinExistence type="predicted"/>
<keyword evidence="1" id="KW-1133">Transmembrane helix</keyword>
<dbReference type="Proteomes" id="UP001451606">
    <property type="component" value="Chromosome"/>
</dbReference>
<gene>
    <name evidence="2" type="ORF">OXIME_000999</name>
</gene>